<comment type="caution">
    <text evidence="2">The sequence shown here is derived from an EMBL/GenBank/DDBJ whole genome shotgun (WGS) entry which is preliminary data.</text>
</comment>
<accession>A0A1D1VX03</accession>
<evidence type="ECO:0000313" key="3">
    <source>
        <dbReference type="Proteomes" id="UP000186922"/>
    </source>
</evidence>
<organism evidence="2 3">
    <name type="scientific">Ramazzottius varieornatus</name>
    <name type="common">Water bear</name>
    <name type="synonym">Tardigrade</name>
    <dbReference type="NCBI Taxonomy" id="947166"/>
    <lineage>
        <taxon>Eukaryota</taxon>
        <taxon>Metazoa</taxon>
        <taxon>Ecdysozoa</taxon>
        <taxon>Tardigrada</taxon>
        <taxon>Eutardigrada</taxon>
        <taxon>Parachela</taxon>
        <taxon>Hypsibioidea</taxon>
        <taxon>Ramazzottiidae</taxon>
        <taxon>Ramazzottius</taxon>
    </lineage>
</organism>
<reference evidence="2 3" key="1">
    <citation type="journal article" date="2016" name="Nat. Commun.">
        <title>Extremotolerant tardigrade genome and improved radiotolerance of human cultured cells by tardigrade-unique protein.</title>
        <authorList>
            <person name="Hashimoto T."/>
            <person name="Horikawa D.D."/>
            <person name="Saito Y."/>
            <person name="Kuwahara H."/>
            <person name="Kozuka-Hata H."/>
            <person name="Shin-I T."/>
            <person name="Minakuchi Y."/>
            <person name="Ohishi K."/>
            <person name="Motoyama A."/>
            <person name="Aizu T."/>
            <person name="Enomoto A."/>
            <person name="Kondo K."/>
            <person name="Tanaka S."/>
            <person name="Hara Y."/>
            <person name="Koshikawa S."/>
            <person name="Sagara H."/>
            <person name="Miura T."/>
            <person name="Yokobori S."/>
            <person name="Miyagawa K."/>
            <person name="Suzuki Y."/>
            <person name="Kubo T."/>
            <person name="Oyama M."/>
            <person name="Kohara Y."/>
            <person name="Fujiyama A."/>
            <person name="Arakawa K."/>
            <person name="Katayama T."/>
            <person name="Toyoda A."/>
            <person name="Kunieda T."/>
        </authorList>
    </citation>
    <scope>NUCLEOTIDE SEQUENCE [LARGE SCALE GENOMIC DNA]</scope>
    <source>
        <strain evidence="2 3">YOKOZUNA-1</strain>
    </source>
</reference>
<feature type="region of interest" description="Disordered" evidence="1">
    <location>
        <begin position="92"/>
        <end position="124"/>
    </location>
</feature>
<sequence>MLERSLFGPRFLPQSSCMREKLRIRVLKEEKLPREEWRCTYLCFTLVTKPCIRLRNQRDPRQLSSKLQNSAGPSSSCFGLVHDEKRTVSDLHSGADRCTQRGDPFQTRTQPASTEDQGSSLDGPLFTRTSRVHRRLLRLHRRSSSQRSFSLSFICRLEQPWVFRKLCR</sequence>
<evidence type="ECO:0000313" key="2">
    <source>
        <dbReference type="EMBL" id="GAV05980.1"/>
    </source>
</evidence>
<feature type="compositionally biased region" description="Polar residues" evidence="1">
    <location>
        <begin position="106"/>
        <end position="120"/>
    </location>
</feature>
<proteinExistence type="predicted"/>
<dbReference type="AlphaFoldDB" id="A0A1D1VX03"/>
<dbReference type="Proteomes" id="UP000186922">
    <property type="component" value="Unassembled WGS sequence"/>
</dbReference>
<keyword evidence="3" id="KW-1185">Reference proteome</keyword>
<dbReference type="EMBL" id="BDGG01000012">
    <property type="protein sequence ID" value="GAV05980.1"/>
    <property type="molecule type" value="Genomic_DNA"/>
</dbReference>
<name>A0A1D1VX03_RAMVA</name>
<evidence type="ECO:0000256" key="1">
    <source>
        <dbReference type="SAM" id="MobiDB-lite"/>
    </source>
</evidence>
<protein>
    <submittedName>
        <fullName evidence="2">Uncharacterized protein</fullName>
    </submittedName>
</protein>
<gene>
    <name evidence="2" type="primary">RvY_16025</name>
    <name evidence="2" type="synonym">RvY_16025.1</name>
    <name evidence="2" type="ORF">RvY_16025-1</name>
</gene>